<dbReference type="Pfam" id="PF13360">
    <property type="entry name" value="PQQ_2"/>
    <property type="match status" value="1"/>
</dbReference>
<dbReference type="InterPro" id="IPR018391">
    <property type="entry name" value="PQQ_b-propeller_rpt"/>
</dbReference>
<evidence type="ECO:0000313" key="3">
    <source>
        <dbReference type="Proteomes" id="UP000305887"/>
    </source>
</evidence>
<dbReference type="InterPro" id="IPR015943">
    <property type="entry name" value="WD40/YVTN_repeat-like_dom_sf"/>
</dbReference>
<evidence type="ECO:0000313" key="2">
    <source>
        <dbReference type="EMBL" id="TNC52848.1"/>
    </source>
</evidence>
<feature type="domain" description="Pyrrolo-quinoline quinone repeat" evidence="1">
    <location>
        <begin position="118"/>
        <end position="355"/>
    </location>
</feature>
<dbReference type="SUPFAM" id="SSF50998">
    <property type="entry name" value="Quinoprotein alcohol dehydrogenase-like"/>
    <property type="match status" value="2"/>
</dbReference>
<keyword evidence="3" id="KW-1185">Reference proteome</keyword>
<comment type="caution">
    <text evidence="2">The sequence shown here is derived from an EMBL/GenBank/DDBJ whole genome shotgun (WGS) entry which is preliminary data.</text>
</comment>
<evidence type="ECO:0000259" key="1">
    <source>
        <dbReference type="Pfam" id="PF13360"/>
    </source>
</evidence>
<accession>A0A5C4N5D5</accession>
<organism evidence="2 3">
    <name type="scientific">Rubellimicrobium rubrum</name>
    <dbReference type="NCBI Taxonomy" id="2585369"/>
    <lineage>
        <taxon>Bacteria</taxon>
        <taxon>Pseudomonadati</taxon>
        <taxon>Pseudomonadota</taxon>
        <taxon>Alphaproteobacteria</taxon>
        <taxon>Rhodobacterales</taxon>
        <taxon>Roseobacteraceae</taxon>
        <taxon>Rubellimicrobium</taxon>
    </lineage>
</organism>
<gene>
    <name evidence="2" type="ORF">FHG66_00700</name>
</gene>
<proteinExistence type="predicted"/>
<reference evidence="2 3" key="1">
    <citation type="submission" date="2019-06" db="EMBL/GenBank/DDBJ databases">
        <title>YIM 131921 draft genome.</title>
        <authorList>
            <person name="Jiang L."/>
        </authorList>
    </citation>
    <scope>NUCLEOTIDE SEQUENCE [LARGE SCALE GENOMIC DNA]</scope>
    <source>
        <strain evidence="2 3">YIM 131921</strain>
    </source>
</reference>
<dbReference type="PROSITE" id="PS51257">
    <property type="entry name" value="PROKAR_LIPOPROTEIN"/>
    <property type="match status" value="1"/>
</dbReference>
<dbReference type="AlphaFoldDB" id="A0A5C4N5D5"/>
<name>A0A5C4N5D5_9RHOB</name>
<dbReference type="OrthoDB" id="5290752at2"/>
<dbReference type="SMART" id="SM00564">
    <property type="entry name" value="PQQ"/>
    <property type="match status" value="5"/>
</dbReference>
<dbReference type="PANTHER" id="PTHR34512:SF30">
    <property type="entry name" value="OUTER MEMBRANE PROTEIN ASSEMBLY FACTOR BAMB"/>
    <property type="match status" value="1"/>
</dbReference>
<protein>
    <submittedName>
        <fullName evidence="2">Quinoprotein</fullName>
    </submittedName>
</protein>
<dbReference type="Proteomes" id="UP000305887">
    <property type="component" value="Unassembled WGS sequence"/>
</dbReference>
<dbReference type="InterPro" id="IPR002372">
    <property type="entry name" value="PQQ_rpt_dom"/>
</dbReference>
<dbReference type="RefSeq" id="WP_139074655.1">
    <property type="nucleotide sequence ID" value="NZ_VDFU01000001.1"/>
</dbReference>
<dbReference type="InterPro" id="IPR011047">
    <property type="entry name" value="Quinoprotein_ADH-like_sf"/>
</dbReference>
<dbReference type="EMBL" id="VDFU01000001">
    <property type="protein sequence ID" value="TNC52848.1"/>
    <property type="molecule type" value="Genomic_DNA"/>
</dbReference>
<dbReference type="Gene3D" id="2.130.10.10">
    <property type="entry name" value="YVTN repeat-like/Quinoprotein amine dehydrogenase"/>
    <property type="match status" value="1"/>
</dbReference>
<sequence length="433" mass="44079">MMRRGFLGLTLIGVVALAGCGGPPEVILTGERLPLRDGTFDNVLPVAAARGIALPPQTVNADWTHRNGGPDHNPGHPALPGTLTRVFSVGIGEGDSRGARITAEPVVAGGRIFTLDARATVSAFATNGGLLWTRSVVPAGDDRSDASGGGLSTDGAAVYVSTGYGRLIALDAATGTPRWAQDLDAPGSSSPTILGDLVVLVGRDSRAWALDAATGRIRWQVQGLPSTATWAGGAGAAVRSDSVIIPHPSGEVRGVFPEGGLVRWTSVIAGAREGAAAAYAATDIGGDPVLVGSSVYVGNYSGRLAALNAENGETLWSIPEGAAGPVWPAGDSVFLINDLGQLLRVEAASGAVIWRITLPREERRRGATGFHGPTLAGGRLIVSTTDGVLRQFDPATGAALGDVALPAGASSAPVVAGSTLYIVTEDGRLNAFR</sequence>
<dbReference type="PANTHER" id="PTHR34512">
    <property type="entry name" value="CELL SURFACE PROTEIN"/>
    <property type="match status" value="1"/>
</dbReference>